<comment type="subcellular location">
    <subcellularLocation>
        <location evidence="2">Cytoplasm</location>
    </subcellularLocation>
    <subcellularLocation>
        <location evidence="1">Nucleus</location>
    </subcellularLocation>
</comment>
<evidence type="ECO:0000259" key="9">
    <source>
        <dbReference type="Pfam" id="PF20936"/>
    </source>
</evidence>
<keyword evidence="4" id="KW-0963">Cytoplasm</keyword>
<dbReference type="PANTHER" id="PTHR15492">
    <property type="entry name" value="CYCLIN D1-BINDING PROTEIN 1"/>
    <property type="match status" value="1"/>
</dbReference>
<name>A0A8C5R3C3_9ANUR</name>
<evidence type="ECO:0000259" key="8">
    <source>
        <dbReference type="Pfam" id="PF13324"/>
    </source>
</evidence>
<feature type="compositionally biased region" description="Acidic residues" evidence="7">
    <location>
        <begin position="183"/>
        <end position="195"/>
    </location>
</feature>
<accession>A0A8C5R3C3</accession>
<dbReference type="GO" id="GO:0005737">
    <property type="term" value="C:cytoplasm"/>
    <property type="evidence" value="ECO:0007669"/>
    <property type="project" value="UniProtKB-SubCell"/>
</dbReference>
<evidence type="ECO:0000256" key="6">
    <source>
        <dbReference type="ARBA" id="ARBA00023306"/>
    </source>
</evidence>
<dbReference type="InterPro" id="IPR049317">
    <property type="entry name" value="GCIP-like_N"/>
</dbReference>
<protein>
    <submittedName>
        <fullName evidence="10">Cyclin D1 binding protein 1</fullName>
    </submittedName>
</protein>
<dbReference type="Pfam" id="PF13324">
    <property type="entry name" value="GCIP_N"/>
    <property type="match status" value="1"/>
</dbReference>
<dbReference type="GO" id="GO:0005634">
    <property type="term" value="C:nucleus"/>
    <property type="evidence" value="ECO:0007669"/>
    <property type="project" value="UniProtKB-SubCell"/>
</dbReference>
<dbReference type="Proteomes" id="UP000694569">
    <property type="component" value="Unplaced"/>
</dbReference>
<dbReference type="GeneTree" id="ENSGT00390000018016"/>
<evidence type="ECO:0000256" key="4">
    <source>
        <dbReference type="ARBA" id="ARBA00022490"/>
    </source>
</evidence>
<evidence type="ECO:0000256" key="5">
    <source>
        <dbReference type="ARBA" id="ARBA00023242"/>
    </source>
</evidence>
<reference evidence="10" key="1">
    <citation type="submission" date="2025-08" db="UniProtKB">
        <authorList>
            <consortium name="Ensembl"/>
        </authorList>
    </citation>
    <scope>IDENTIFICATION</scope>
</reference>
<evidence type="ECO:0000313" key="11">
    <source>
        <dbReference type="Proteomes" id="UP000694569"/>
    </source>
</evidence>
<dbReference type="FunFam" id="1.20.1420.10:FF:000008">
    <property type="entry name" value="Cyclin-D1-binding protein 1 homolog"/>
    <property type="match status" value="1"/>
</dbReference>
<feature type="domain" description="Cyclin-D1-binding protein 1-like C-terminal" evidence="9">
    <location>
        <begin position="188"/>
        <end position="295"/>
    </location>
</feature>
<dbReference type="Gene3D" id="1.20.1420.10">
    <property type="entry name" value="Talin, central domain"/>
    <property type="match status" value="1"/>
</dbReference>
<reference evidence="10" key="2">
    <citation type="submission" date="2025-09" db="UniProtKB">
        <authorList>
            <consortium name="Ensembl"/>
        </authorList>
    </citation>
    <scope>IDENTIFICATION</scope>
</reference>
<dbReference type="Pfam" id="PF20936">
    <property type="entry name" value="GCIP_C"/>
    <property type="match status" value="1"/>
</dbReference>
<comment type="similarity">
    <text evidence="3">Belongs to the CCNDBP1 family.</text>
</comment>
<organism evidence="10 11">
    <name type="scientific">Leptobrachium leishanense</name>
    <name type="common">Leishan spiny toad</name>
    <dbReference type="NCBI Taxonomy" id="445787"/>
    <lineage>
        <taxon>Eukaryota</taxon>
        <taxon>Metazoa</taxon>
        <taxon>Chordata</taxon>
        <taxon>Craniata</taxon>
        <taxon>Vertebrata</taxon>
        <taxon>Euteleostomi</taxon>
        <taxon>Amphibia</taxon>
        <taxon>Batrachia</taxon>
        <taxon>Anura</taxon>
        <taxon>Pelobatoidea</taxon>
        <taxon>Megophryidae</taxon>
        <taxon>Leptobrachium</taxon>
    </lineage>
</organism>
<evidence type="ECO:0000256" key="1">
    <source>
        <dbReference type="ARBA" id="ARBA00004123"/>
    </source>
</evidence>
<feature type="region of interest" description="Disordered" evidence="7">
    <location>
        <begin position="179"/>
        <end position="201"/>
    </location>
</feature>
<feature type="domain" description="Cyclin-D1-binding protein 1-like N-terminal" evidence="8">
    <location>
        <begin position="38"/>
        <end position="177"/>
    </location>
</feature>
<evidence type="ECO:0000256" key="2">
    <source>
        <dbReference type="ARBA" id="ARBA00004496"/>
    </source>
</evidence>
<evidence type="ECO:0000313" key="10">
    <source>
        <dbReference type="Ensembl" id="ENSLLEP00000046991.1"/>
    </source>
</evidence>
<sequence>MEPLQSLLESLRAVLGKLRDGESKENSDFVTQDFWDSLGNAFKATSQEATKISLAFSKPPVPSEVGCQQLSEGLLNAVLAIATLYYSLPKVQGITLRKAVREAAADVINGTVQLVDVILNSRMQSLSQAQLASTGSVWEACDQWEQLPKDNLSAVLALASGYLDVVKDAIDEVEQAAASGDDPYNDVLDDDEDDAEGRGNQDTYWSEVDRRLLAPCLGLMKASKACLKKLLGALKAHGKVDTSEHVAQLDDLADATQEISPSVDELALSLYPPMNHAAVRLNAAKLSSVLKKVLEITRASHISAEEVPSWVQFLDGAVDHNMEKIKNLTQNVLGLY</sequence>
<dbReference type="OrthoDB" id="41588at2759"/>
<dbReference type="PANTHER" id="PTHR15492:SF1">
    <property type="entry name" value="CYCLIN-D1-BINDING PROTEIN 1"/>
    <property type="match status" value="1"/>
</dbReference>
<gene>
    <name evidence="10" type="primary">CCNDBP1</name>
</gene>
<dbReference type="InterPro" id="IPR026907">
    <property type="entry name" value="GCIP-like"/>
</dbReference>
<dbReference type="FunFam" id="1.20.1410.10:FF:000005">
    <property type="entry name" value="cyclin-D1-binding protein 1"/>
    <property type="match status" value="1"/>
</dbReference>
<dbReference type="Ensembl" id="ENSLLET00000048841.1">
    <property type="protein sequence ID" value="ENSLLEP00000046991.1"/>
    <property type="gene ID" value="ENSLLEG00000029731.1"/>
</dbReference>
<dbReference type="InterPro" id="IPR049318">
    <property type="entry name" value="GCIP_C"/>
</dbReference>
<proteinExistence type="inferred from homology"/>
<dbReference type="AlphaFoldDB" id="A0A8C5R3C3"/>
<evidence type="ECO:0000256" key="7">
    <source>
        <dbReference type="SAM" id="MobiDB-lite"/>
    </source>
</evidence>
<dbReference type="Gene3D" id="1.20.1410.10">
    <property type="entry name" value="I/LWEQ domain"/>
    <property type="match status" value="1"/>
</dbReference>
<keyword evidence="6" id="KW-0131">Cell cycle</keyword>
<evidence type="ECO:0000256" key="3">
    <source>
        <dbReference type="ARBA" id="ARBA00008940"/>
    </source>
</evidence>
<keyword evidence="11" id="KW-1185">Reference proteome</keyword>
<keyword evidence="5" id="KW-0539">Nucleus</keyword>